<accession>A0ABQ3SFS0</accession>
<dbReference type="GeneID" id="95593347"/>
<dbReference type="Proteomes" id="UP000613974">
    <property type="component" value="Unassembled WGS sequence"/>
</dbReference>
<dbReference type="SMART" id="SM00014">
    <property type="entry name" value="acidPPc"/>
    <property type="match status" value="1"/>
</dbReference>
<feature type="transmembrane region" description="Helical" evidence="1">
    <location>
        <begin position="104"/>
        <end position="127"/>
    </location>
</feature>
<keyword evidence="1" id="KW-0472">Membrane</keyword>
<dbReference type="CDD" id="cd03392">
    <property type="entry name" value="PAP2_like_2"/>
    <property type="match status" value="1"/>
</dbReference>
<feature type="transmembrane region" description="Helical" evidence="1">
    <location>
        <begin position="202"/>
        <end position="223"/>
    </location>
</feature>
<name>A0ABQ3SFS0_9ACTN</name>
<feature type="transmembrane region" description="Helical" evidence="1">
    <location>
        <begin position="68"/>
        <end position="92"/>
    </location>
</feature>
<dbReference type="EMBL" id="BNEC01000003">
    <property type="protein sequence ID" value="GHI66984.1"/>
    <property type="molecule type" value="Genomic_DNA"/>
</dbReference>
<feature type="transmembrane region" description="Helical" evidence="1">
    <location>
        <begin position="176"/>
        <end position="196"/>
    </location>
</feature>
<keyword evidence="4" id="KW-1185">Reference proteome</keyword>
<gene>
    <name evidence="3" type="ORF">Snoj_09020</name>
</gene>
<reference evidence="4" key="1">
    <citation type="submission" date="2023-07" db="EMBL/GenBank/DDBJ databases">
        <title>Whole genome shotgun sequence of Streptomyces nojiriensis NBRC 13794.</title>
        <authorList>
            <person name="Komaki H."/>
            <person name="Tamura T."/>
        </authorList>
    </citation>
    <scope>NUCLEOTIDE SEQUENCE [LARGE SCALE GENOMIC DNA]</scope>
    <source>
        <strain evidence="4">NBRC 13794</strain>
    </source>
</reference>
<organism evidence="3 4">
    <name type="scientific">Streptomyces nojiriensis</name>
    <dbReference type="NCBI Taxonomy" id="66374"/>
    <lineage>
        <taxon>Bacteria</taxon>
        <taxon>Bacillati</taxon>
        <taxon>Actinomycetota</taxon>
        <taxon>Actinomycetes</taxon>
        <taxon>Kitasatosporales</taxon>
        <taxon>Streptomycetaceae</taxon>
        <taxon>Streptomyces</taxon>
    </lineage>
</organism>
<evidence type="ECO:0000259" key="2">
    <source>
        <dbReference type="SMART" id="SM00014"/>
    </source>
</evidence>
<dbReference type="SUPFAM" id="SSF48317">
    <property type="entry name" value="Acid phosphatase/Vanadium-dependent haloperoxidase"/>
    <property type="match status" value="1"/>
</dbReference>
<sequence>MTSIPAAAPGAAGKPRWLPALPVLVRSMLPAALVALVALVASVWSAHGAPLGVDEALHRWVLEHRPRWAVASAVAVTVTGSGVPAYLLAMLAGAMSVRTHRLRGALAGALALVSVQLPRMALASWLARPRPPAGEWAWSADGYAMPSGHTTTSAAVAVLLTAGVHRAVRGRARRPLLVIPALWAAAVGVSRVYLGMHWPTDVLAGWLLTALWAGLLGTVLILLRRRKAGAVPANEGEGT</sequence>
<feature type="domain" description="Phosphatidic acid phosphatase type 2/haloperoxidase" evidence="2">
    <location>
        <begin position="102"/>
        <end position="217"/>
    </location>
</feature>
<evidence type="ECO:0000313" key="4">
    <source>
        <dbReference type="Proteomes" id="UP000613974"/>
    </source>
</evidence>
<dbReference type="PANTHER" id="PTHR14969:SF13">
    <property type="entry name" value="AT30094P"/>
    <property type="match status" value="1"/>
</dbReference>
<evidence type="ECO:0000313" key="3">
    <source>
        <dbReference type="EMBL" id="GHI66984.1"/>
    </source>
</evidence>
<keyword evidence="1" id="KW-0812">Transmembrane</keyword>
<dbReference type="InterPro" id="IPR036938">
    <property type="entry name" value="PAP2/HPO_sf"/>
</dbReference>
<keyword evidence="1" id="KW-1133">Transmembrane helix</keyword>
<comment type="caution">
    <text evidence="3">The sequence shown here is derived from an EMBL/GenBank/DDBJ whole genome shotgun (WGS) entry which is preliminary data.</text>
</comment>
<evidence type="ECO:0000256" key="1">
    <source>
        <dbReference type="SAM" id="Phobius"/>
    </source>
</evidence>
<protein>
    <recommendedName>
        <fullName evidence="2">Phosphatidic acid phosphatase type 2/haloperoxidase domain-containing protein</fullName>
    </recommendedName>
</protein>
<proteinExistence type="predicted"/>
<feature type="transmembrane region" description="Helical" evidence="1">
    <location>
        <begin position="147"/>
        <end position="164"/>
    </location>
</feature>
<dbReference type="Gene3D" id="1.20.144.10">
    <property type="entry name" value="Phosphatidic acid phosphatase type 2/haloperoxidase"/>
    <property type="match status" value="1"/>
</dbReference>
<dbReference type="RefSeq" id="WP_189739496.1">
    <property type="nucleotide sequence ID" value="NZ_BMRL01000007.1"/>
</dbReference>
<dbReference type="Pfam" id="PF01569">
    <property type="entry name" value="PAP2"/>
    <property type="match status" value="1"/>
</dbReference>
<dbReference type="InterPro" id="IPR000326">
    <property type="entry name" value="PAP2/HPO"/>
</dbReference>
<dbReference type="PANTHER" id="PTHR14969">
    <property type="entry name" value="SPHINGOSINE-1-PHOSPHATE PHOSPHOHYDROLASE"/>
    <property type="match status" value="1"/>
</dbReference>